<evidence type="ECO:0000256" key="1">
    <source>
        <dbReference type="ARBA" id="ARBA00005947"/>
    </source>
</evidence>
<proteinExistence type="inferred from homology"/>
<dbReference type="GO" id="GO:0016787">
    <property type="term" value="F:hydrolase activity"/>
    <property type="evidence" value="ECO:0007669"/>
    <property type="project" value="UniProtKB-KW"/>
</dbReference>
<accession>A0A250FRY0</accession>
<organism evidence="4 5">
    <name type="scientific">Capnocytophaga gingivalis</name>
    <dbReference type="NCBI Taxonomy" id="1017"/>
    <lineage>
        <taxon>Bacteria</taxon>
        <taxon>Pseudomonadati</taxon>
        <taxon>Bacteroidota</taxon>
        <taxon>Flavobacteriia</taxon>
        <taxon>Flavobacteriales</taxon>
        <taxon>Flavobacteriaceae</taxon>
        <taxon>Capnocytophaga</taxon>
    </lineage>
</organism>
<dbReference type="PRINTS" id="PR01270">
    <property type="entry name" value="HDASUPER"/>
</dbReference>
<dbReference type="InterPro" id="IPR044150">
    <property type="entry name" value="HDAC_classIV"/>
</dbReference>
<evidence type="ECO:0000313" key="4">
    <source>
        <dbReference type="EMBL" id="ATA86707.1"/>
    </source>
</evidence>
<sequence length="299" mass="33561">MKIAFDPIYTHPVPENHRFPMEKYALLHEQLLWEGVAEVEDFFAPAKVSIADASLAHDRGYVEAFVGLHLPERTRIRIGFVQSPQLVARELTLVQGTIDGAHYALEEGVAFNIAGGTHHAYSDRGEGFCMLNDQAVAAAYLLKTGRAKRILIVDLDVHQGNGTAEIFAHREEVFTFSMHAKGNYPFVKEQSDNDIELPKGVTDKEYLSLLKATLPALFERHRPDFVFYQSGVDVLESDRFGLLSLTLEGCAQRDRFVFEECQKRGIPVQCSMGGGYSPKLSIILEAHTNTFREAQRIFC</sequence>
<protein>
    <submittedName>
        <fullName evidence="4">Histone deacetylase</fullName>
    </submittedName>
</protein>
<feature type="domain" description="Histone deacetylase" evidence="3">
    <location>
        <begin position="17"/>
        <end position="287"/>
    </location>
</feature>
<dbReference type="OrthoDB" id="9808367at2"/>
<dbReference type="InterPro" id="IPR037138">
    <property type="entry name" value="His_deacetylse_dom_sf"/>
</dbReference>
<dbReference type="AlphaFoldDB" id="A0A250FRY0"/>
<dbReference type="InterPro" id="IPR023801">
    <property type="entry name" value="His_deacetylse_dom"/>
</dbReference>
<evidence type="ECO:0000256" key="2">
    <source>
        <dbReference type="ARBA" id="ARBA00022801"/>
    </source>
</evidence>
<dbReference type="KEGG" id="cgh:CGC50_05725"/>
<reference evidence="5" key="1">
    <citation type="submission" date="2017-06" db="EMBL/GenBank/DDBJ databases">
        <title>Capnocytophaga spp. assemblies.</title>
        <authorList>
            <person name="Gulvik C.A."/>
        </authorList>
    </citation>
    <scope>NUCLEOTIDE SEQUENCE [LARGE SCALE GENOMIC DNA]</scope>
    <source>
        <strain evidence="5">H1496</strain>
    </source>
</reference>
<dbReference type="PANTHER" id="PTHR10625">
    <property type="entry name" value="HISTONE DEACETYLASE HDAC1-RELATED"/>
    <property type="match status" value="1"/>
</dbReference>
<evidence type="ECO:0000259" key="3">
    <source>
        <dbReference type="Pfam" id="PF00850"/>
    </source>
</evidence>
<dbReference type="SUPFAM" id="SSF52768">
    <property type="entry name" value="Arginase/deacetylase"/>
    <property type="match status" value="1"/>
</dbReference>
<dbReference type="InterPro" id="IPR000286">
    <property type="entry name" value="HDACs"/>
</dbReference>
<dbReference type="Gene3D" id="3.40.800.20">
    <property type="entry name" value="Histone deacetylase domain"/>
    <property type="match status" value="1"/>
</dbReference>
<dbReference type="Proteomes" id="UP000217250">
    <property type="component" value="Chromosome"/>
</dbReference>
<dbReference type="PANTHER" id="PTHR10625:SF19">
    <property type="entry name" value="HISTONE DEACETYLASE 12"/>
    <property type="match status" value="1"/>
</dbReference>
<evidence type="ECO:0000313" key="5">
    <source>
        <dbReference type="Proteomes" id="UP000217250"/>
    </source>
</evidence>
<dbReference type="Pfam" id="PF00850">
    <property type="entry name" value="Hist_deacetyl"/>
    <property type="match status" value="1"/>
</dbReference>
<dbReference type="GO" id="GO:0040029">
    <property type="term" value="P:epigenetic regulation of gene expression"/>
    <property type="evidence" value="ECO:0007669"/>
    <property type="project" value="TreeGrafter"/>
</dbReference>
<comment type="similarity">
    <text evidence="1">Belongs to the histone deacetylase family.</text>
</comment>
<name>A0A250FRY0_9FLAO</name>
<keyword evidence="2" id="KW-0378">Hydrolase</keyword>
<dbReference type="GO" id="GO:0004407">
    <property type="term" value="F:histone deacetylase activity"/>
    <property type="evidence" value="ECO:0007669"/>
    <property type="project" value="InterPro"/>
</dbReference>
<dbReference type="EMBL" id="CP022386">
    <property type="protein sequence ID" value="ATA86707.1"/>
    <property type="molecule type" value="Genomic_DNA"/>
</dbReference>
<dbReference type="CDD" id="cd09993">
    <property type="entry name" value="HDAC_classIV"/>
    <property type="match status" value="1"/>
</dbReference>
<gene>
    <name evidence="4" type="ORF">CGC50_05725</name>
</gene>
<dbReference type="InterPro" id="IPR023696">
    <property type="entry name" value="Ureohydrolase_dom_sf"/>
</dbReference>